<dbReference type="SUPFAM" id="SSF53098">
    <property type="entry name" value="Ribonuclease H-like"/>
    <property type="match status" value="1"/>
</dbReference>
<comment type="caution">
    <text evidence="5">The sequence shown here is derived from an EMBL/GenBank/DDBJ whole genome shotgun (WGS) entry which is preliminary data.</text>
</comment>
<accession>A0A2S4S1T9</accession>
<protein>
    <submittedName>
        <fullName evidence="5">DNA polymerase III subunit epsilon</fullName>
    </submittedName>
</protein>
<name>A0A2S4S1T9_CITAM</name>
<evidence type="ECO:0000313" key="5">
    <source>
        <dbReference type="EMBL" id="POU67835.1"/>
    </source>
</evidence>
<evidence type="ECO:0000313" key="6">
    <source>
        <dbReference type="Proteomes" id="UP000237003"/>
    </source>
</evidence>
<dbReference type="GO" id="GO:0008408">
    <property type="term" value="F:3'-5' exonuclease activity"/>
    <property type="evidence" value="ECO:0007669"/>
    <property type="project" value="TreeGrafter"/>
</dbReference>
<dbReference type="InterPro" id="IPR036397">
    <property type="entry name" value="RNaseH_sf"/>
</dbReference>
<dbReference type="Proteomes" id="UP000237003">
    <property type="component" value="Unassembled WGS sequence"/>
</dbReference>
<dbReference type="PANTHER" id="PTHR30231:SF4">
    <property type="entry name" value="PROTEIN NEN2"/>
    <property type="match status" value="1"/>
</dbReference>
<dbReference type="EMBL" id="PQLX01000001">
    <property type="protein sequence ID" value="POU67835.1"/>
    <property type="molecule type" value="Genomic_DNA"/>
</dbReference>
<gene>
    <name evidence="5" type="ORF">C3430_01720</name>
</gene>
<dbReference type="Pfam" id="PF00929">
    <property type="entry name" value="RNase_T"/>
    <property type="match status" value="1"/>
</dbReference>
<dbReference type="GO" id="GO:0006259">
    <property type="term" value="P:DNA metabolic process"/>
    <property type="evidence" value="ECO:0007669"/>
    <property type="project" value="UniProtKB-ARBA"/>
</dbReference>
<dbReference type="GO" id="GO:0003676">
    <property type="term" value="F:nucleic acid binding"/>
    <property type="evidence" value="ECO:0007669"/>
    <property type="project" value="InterPro"/>
</dbReference>
<sequence length="236" mass="26982">MIMRWLKPWEGTRTPEQKRRKIMPSPAWPDALKHYLRQPLPDETLPITQMHFVALDFETTGLNAAEDKILSMGMVDFTLEDIDIASSEELYINHSEFIRPETAKVNGLTPQSLAQGIALDEGINRLLERIRGKVIVAHSSNIENAFIQAYFSSQYQLKELPTCFIDTLYIEQKFSYAGISRAHSSYQLDDLRRHYNLPEYLLHSAASDALACAELFLVQSKKIDALPGISLKRLMR</sequence>
<dbReference type="GO" id="GO:0005829">
    <property type="term" value="C:cytosol"/>
    <property type="evidence" value="ECO:0007669"/>
    <property type="project" value="TreeGrafter"/>
</dbReference>
<reference evidence="5 6" key="1">
    <citation type="submission" date="2018-01" db="EMBL/GenBank/DDBJ databases">
        <title>Complete genome sequences of 14 Citrobacter spp. isolated from plant in Canada.</title>
        <authorList>
            <person name="Bhandare S.G."/>
            <person name="Colavecchio A."/>
            <person name="Jeukens J."/>
            <person name="Emond-Rheault J.-G."/>
            <person name="Freschi L."/>
            <person name="Hamel J."/>
            <person name="Kukavica-Ibrulj I."/>
            <person name="Levesque R."/>
            <person name="Goodridge L."/>
        </authorList>
    </citation>
    <scope>NUCLEOTIDE SEQUENCE [LARGE SCALE GENOMIC DNA]</scope>
    <source>
        <strain evidence="5 6">S1285</strain>
    </source>
</reference>
<proteinExistence type="predicted"/>
<evidence type="ECO:0000256" key="1">
    <source>
        <dbReference type="ARBA" id="ARBA00022722"/>
    </source>
</evidence>
<keyword evidence="3" id="KW-0269">Exonuclease</keyword>
<evidence type="ECO:0000256" key="2">
    <source>
        <dbReference type="ARBA" id="ARBA00022801"/>
    </source>
</evidence>
<dbReference type="InterPro" id="IPR013520">
    <property type="entry name" value="Ribonucl_H"/>
</dbReference>
<organism evidence="5 6">
    <name type="scientific">Citrobacter amalonaticus</name>
    <dbReference type="NCBI Taxonomy" id="35703"/>
    <lineage>
        <taxon>Bacteria</taxon>
        <taxon>Pseudomonadati</taxon>
        <taxon>Pseudomonadota</taxon>
        <taxon>Gammaproteobacteria</taxon>
        <taxon>Enterobacterales</taxon>
        <taxon>Enterobacteriaceae</taxon>
        <taxon>Citrobacter</taxon>
    </lineage>
</organism>
<dbReference type="OrthoDB" id="5497329at2"/>
<keyword evidence="2" id="KW-0378">Hydrolase</keyword>
<evidence type="ECO:0000256" key="3">
    <source>
        <dbReference type="ARBA" id="ARBA00022839"/>
    </source>
</evidence>
<dbReference type="SMART" id="SM00479">
    <property type="entry name" value="EXOIII"/>
    <property type="match status" value="1"/>
</dbReference>
<keyword evidence="1" id="KW-0540">Nuclease</keyword>
<evidence type="ECO:0000259" key="4">
    <source>
        <dbReference type="SMART" id="SM00479"/>
    </source>
</evidence>
<dbReference type="InterPro" id="IPR012337">
    <property type="entry name" value="RNaseH-like_sf"/>
</dbReference>
<dbReference type="Gene3D" id="3.30.420.10">
    <property type="entry name" value="Ribonuclease H-like superfamily/Ribonuclease H"/>
    <property type="match status" value="1"/>
</dbReference>
<feature type="domain" description="Exonuclease" evidence="4">
    <location>
        <begin position="51"/>
        <end position="225"/>
    </location>
</feature>
<dbReference type="AlphaFoldDB" id="A0A2S4S1T9"/>
<dbReference type="CDD" id="cd06127">
    <property type="entry name" value="DEDDh"/>
    <property type="match status" value="1"/>
</dbReference>
<dbReference type="PANTHER" id="PTHR30231">
    <property type="entry name" value="DNA POLYMERASE III SUBUNIT EPSILON"/>
    <property type="match status" value="1"/>
</dbReference>